<keyword evidence="2 4" id="KW-0732">Signal</keyword>
<keyword evidence="3" id="KW-0813">Transport</keyword>
<evidence type="ECO:0000313" key="6">
    <source>
        <dbReference type="EMBL" id="ACP26795.1"/>
    </source>
</evidence>
<evidence type="ECO:0000313" key="7">
    <source>
        <dbReference type="Proteomes" id="UP000001054"/>
    </source>
</evidence>
<proteinExistence type="inferred from homology"/>
<dbReference type="HOGENOM" id="CLU_027128_1_0_5"/>
<feature type="signal peptide" evidence="4">
    <location>
        <begin position="1"/>
        <end position="21"/>
    </location>
</feature>
<dbReference type="GO" id="GO:0006865">
    <property type="term" value="P:amino acid transport"/>
    <property type="evidence" value="ECO:0007669"/>
    <property type="project" value="UniProtKB-KW"/>
</dbReference>
<gene>
    <name evidence="6" type="ordered locus">NGR_c30600</name>
</gene>
<accession>C3M9M0</accession>
<dbReference type="eggNOG" id="COG0683">
    <property type="taxonomic scope" value="Bacteria"/>
</dbReference>
<feature type="domain" description="Leucine-binding protein" evidence="5">
    <location>
        <begin position="27"/>
        <end position="364"/>
    </location>
</feature>
<dbReference type="Gene3D" id="3.40.50.2300">
    <property type="match status" value="2"/>
</dbReference>
<keyword evidence="7" id="KW-1185">Reference proteome</keyword>
<dbReference type="RefSeq" id="WP_012709548.1">
    <property type="nucleotide sequence ID" value="NC_012587.1"/>
</dbReference>
<dbReference type="STRING" id="394.NGR_c30600"/>
<keyword evidence="3" id="KW-0029">Amino-acid transport</keyword>
<dbReference type="Proteomes" id="UP000001054">
    <property type="component" value="Chromosome"/>
</dbReference>
<dbReference type="PANTHER" id="PTHR30483">
    <property type="entry name" value="LEUCINE-SPECIFIC-BINDING PROTEIN"/>
    <property type="match status" value="1"/>
</dbReference>
<dbReference type="CDD" id="cd06327">
    <property type="entry name" value="PBP1_SBP-like"/>
    <property type="match status" value="1"/>
</dbReference>
<dbReference type="PATRIC" id="fig|394.7.peg.5895"/>
<dbReference type="OrthoDB" id="5794591at2"/>
<evidence type="ECO:0000256" key="4">
    <source>
        <dbReference type="SAM" id="SignalP"/>
    </source>
</evidence>
<name>C3M9M0_SINFN</name>
<comment type="similarity">
    <text evidence="1">Belongs to the leucine-binding protein family.</text>
</comment>
<dbReference type="EMBL" id="CP001389">
    <property type="protein sequence ID" value="ACP26795.1"/>
    <property type="molecule type" value="Genomic_DNA"/>
</dbReference>
<dbReference type="KEGG" id="rhi:NGR_c30600"/>
<evidence type="ECO:0000256" key="3">
    <source>
        <dbReference type="ARBA" id="ARBA00022970"/>
    </source>
</evidence>
<dbReference type="InterPro" id="IPR028082">
    <property type="entry name" value="Peripla_BP_I"/>
</dbReference>
<dbReference type="AlphaFoldDB" id="C3M9M0"/>
<organism evidence="6 7">
    <name type="scientific">Sinorhizobium fredii (strain NBRC 101917 / NGR234)</name>
    <dbReference type="NCBI Taxonomy" id="394"/>
    <lineage>
        <taxon>Bacteria</taxon>
        <taxon>Pseudomonadati</taxon>
        <taxon>Pseudomonadota</taxon>
        <taxon>Alphaproteobacteria</taxon>
        <taxon>Hyphomicrobiales</taxon>
        <taxon>Rhizobiaceae</taxon>
        <taxon>Sinorhizobium/Ensifer group</taxon>
        <taxon>Sinorhizobium</taxon>
    </lineage>
</organism>
<dbReference type="Pfam" id="PF13458">
    <property type="entry name" value="Peripla_BP_6"/>
    <property type="match status" value="1"/>
</dbReference>
<evidence type="ECO:0000259" key="5">
    <source>
        <dbReference type="Pfam" id="PF13458"/>
    </source>
</evidence>
<feature type="chain" id="PRO_5002929638" evidence="4">
    <location>
        <begin position="22"/>
        <end position="401"/>
    </location>
</feature>
<dbReference type="PANTHER" id="PTHR30483:SF6">
    <property type="entry name" value="PERIPLASMIC BINDING PROTEIN OF ABC TRANSPORTER FOR NATURAL AMINO ACIDS"/>
    <property type="match status" value="1"/>
</dbReference>
<dbReference type="InterPro" id="IPR051010">
    <property type="entry name" value="BCAA_transport"/>
</dbReference>
<protein>
    <submittedName>
        <fullName evidence="6">Substrate-binding component of ABC transporter</fullName>
    </submittedName>
</protein>
<sequence length="401" mass="42847">MNKKLIAALAILLASSTAALADASDGKVKIGILNDQSGVYADFGGKFSYEAALMAVEDYGGKVLGVPVEVVTADHQNKPDIASNIARQWYDTEQVDSIMELTTSSVALAVQAISKEKKRIDIVTGAATTELTGKQCSPYGFHWAYDTHSLAVGTGGALVKQGGDSWFFLTADYAFGYSLEENTSNYVKENGGKVVGAVRHPLATTDFSSFLLQAQSSGAKVIGLANAGLDTSNAIKQAAEFGIVQGGQRLAALLFTLAEVHGLGLEAAQGLTLTEGFYWNRNEESAKFGKRFMERTGKMPNMVHAGTYSAVTQYLKAIEKAGSDDADAVSKELHAMPVSDVFAENGTVAPNGRMIHDMYLLEVKKPDESKEPWDYFKVLATIPGKEAFIDPAQSGCELVKS</sequence>
<evidence type="ECO:0000256" key="2">
    <source>
        <dbReference type="ARBA" id="ARBA00022729"/>
    </source>
</evidence>
<dbReference type="InterPro" id="IPR028081">
    <property type="entry name" value="Leu-bd"/>
</dbReference>
<reference evidence="6 7" key="1">
    <citation type="journal article" date="2009" name="Appl. Environ. Microbiol.">
        <title>Rhizobium sp. strain NGR234 possesses a remarkable number of secretion systems.</title>
        <authorList>
            <person name="Schmeisser C."/>
            <person name="Liesegang H."/>
            <person name="Krysciak D."/>
            <person name="Bakkou N."/>
            <person name="Le Quere A."/>
            <person name="Wollherr A."/>
            <person name="Heinemeyer I."/>
            <person name="Morgenstern B."/>
            <person name="Pommerening-Roeser A."/>
            <person name="Flores M."/>
            <person name="Palacios R."/>
            <person name="Brenner S."/>
            <person name="Gottschalk G."/>
            <person name="Schmitz R.A."/>
            <person name="Broughton W.J."/>
            <person name="Perret X."/>
            <person name="Strittmatter A.W."/>
            <person name="Streit W.R."/>
        </authorList>
    </citation>
    <scope>NUCLEOTIDE SEQUENCE [LARGE SCALE GENOMIC DNA]</scope>
    <source>
        <strain evidence="7">NBRC 101917 / NGR234</strain>
    </source>
</reference>
<dbReference type="SUPFAM" id="SSF53822">
    <property type="entry name" value="Periplasmic binding protein-like I"/>
    <property type="match status" value="1"/>
</dbReference>
<evidence type="ECO:0000256" key="1">
    <source>
        <dbReference type="ARBA" id="ARBA00010062"/>
    </source>
</evidence>